<keyword evidence="2" id="KW-1185">Reference proteome</keyword>
<sequence>MSRFLISDLAAEMHVRASRYDPERMTDFASDLGQWGESIAHLALALATFTRTGQDRWPLNPAVIESLARVYQPLGNAAAAAAEMPATFRGAHAVDLHRAEAPRPGENKWNV</sequence>
<gene>
    <name evidence="1" type="ORF">G443_001009</name>
</gene>
<reference evidence="1 2" key="1">
    <citation type="submission" date="2013-07" db="EMBL/GenBank/DDBJ databases">
        <authorList>
            <consortium name="DOE Joint Genome Institute"/>
            <person name="Reeve W."/>
            <person name="Huntemann M."/>
            <person name="Han J."/>
            <person name="Chen A."/>
            <person name="Kyrpides N."/>
            <person name="Mavromatis K."/>
            <person name="Markowitz V."/>
            <person name="Palaniappan K."/>
            <person name="Ivanova N."/>
            <person name="Schaumberg A."/>
            <person name="Pati A."/>
            <person name="Liolios K."/>
            <person name="Nordberg H.P."/>
            <person name="Cantor M.N."/>
            <person name="Hua S.X."/>
            <person name="Woyke T."/>
        </authorList>
    </citation>
    <scope>NUCLEOTIDE SEQUENCE [LARGE SCALE GENOMIC DNA]</scope>
    <source>
        <strain evidence="1 2">DSM 43889</strain>
    </source>
</reference>
<evidence type="ECO:0000313" key="2">
    <source>
        <dbReference type="Proteomes" id="UP000791080"/>
    </source>
</evidence>
<protein>
    <submittedName>
        <fullName evidence="1">Uncharacterized protein</fullName>
    </submittedName>
</protein>
<comment type="caution">
    <text evidence="1">The sequence shown here is derived from an EMBL/GenBank/DDBJ whole genome shotgun (WGS) entry which is preliminary data.</text>
</comment>
<proteinExistence type="predicted"/>
<accession>A0ABT1JEM7</accession>
<reference evidence="1 2" key="2">
    <citation type="submission" date="2022-06" db="EMBL/GenBank/DDBJ databases">
        <title>Genomic Encyclopedia of Type Strains, Phase I: the one thousand microbial genomes (KMG-I) project.</title>
        <authorList>
            <person name="Kyrpides N."/>
        </authorList>
    </citation>
    <scope>NUCLEOTIDE SEQUENCE [LARGE SCALE GENOMIC DNA]</scope>
    <source>
        <strain evidence="1 2">DSM 43889</strain>
    </source>
</reference>
<name>A0ABT1JEM7_ACTCY</name>
<dbReference type="EMBL" id="AUBJ02000001">
    <property type="protein sequence ID" value="MCP2330739.1"/>
    <property type="molecule type" value="Genomic_DNA"/>
</dbReference>
<dbReference type="Proteomes" id="UP000791080">
    <property type="component" value="Unassembled WGS sequence"/>
</dbReference>
<organism evidence="1 2">
    <name type="scientific">Actinoalloteichus caeruleus DSM 43889</name>
    <dbReference type="NCBI Taxonomy" id="1120930"/>
    <lineage>
        <taxon>Bacteria</taxon>
        <taxon>Bacillati</taxon>
        <taxon>Actinomycetota</taxon>
        <taxon>Actinomycetes</taxon>
        <taxon>Pseudonocardiales</taxon>
        <taxon>Pseudonocardiaceae</taxon>
        <taxon>Actinoalloteichus</taxon>
        <taxon>Actinoalloteichus cyanogriseus</taxon>
    </lineage>
</organism>
<evidence type="ECO:0000313" key="1">
    <source>
        <dbReference type="EMBL" id="MCP2330739.1"/>
    </source>
</evidence>